<dbReference type="Proteomes" id="UP000298663">
    <property type="component" value="Unassembled WGS sequence"/>
</dbReference>
<evidence type="ECO:0000313" key="2">
    <source>
        <dbReference type="Proteomes" id="UP000298663"/>
    </source>
</evidence>
<evidence type="ECO:0000313" key="1">
    <source>
        <dbReference type="EMBL" id="TKR69147.1"/>
    </source>
</evidence>
<accession>A0A4U5MIF6</accession>
<proteinExistence type="predicted"/>
<sequence>MLEVLKKHFNPKNCAFVASEISKNEKTNLEARNSTFEEVLEFQFEEVSFKGQVDNSYLENCNCIYVQQFFKNRWTEKQLKNLIFVCDTFEKESELLALNHF</sequence>
<name>A0A4U5MIF6_STECR</name>
<dbReference type="AlphaFoldDB" id="A0A4U5MIF6"/>
<reference evidence="1 2" key="1">
    <citation type="journal article" date="2015" name="Genome Biol.">
        <title>Comparative genomics of Steinernema reveals deeply conserved gene regulatory networks.</title>
        <authorList>
            <person name="Dillman A.R."/>
            <person name="Macchietto M."/>
            <person name="Porter C.F."/>
            <person name="Rogers A."/>
            <person name="Williams B."/>
            <person name="Antoshechkin I."/>
            <person name="Lee M.M."/>
            <person name="Goodwin Z."/>
            <person name="Lu X."/>
            <person name="Lewis E.E."/>
            <person name="Goodrich-Blair H."/>
            <person name="Stock S.P."/>
            <person name="Adams B.J."/>
            <person name="Sternberg P.W."/>
            <person name="Mortazavi A."/>
        </authorList>
    </citation>
    <scope>NUCLEOTIDE SEQUENCE [LARGE SCALE GENOMIC DNA]</scope>
    <source>
        <strain evidence="1 2">ALL</strain>
    </source>
</reference>
<dbReference type="EMBL" id="AZBU02000007">
    <property type="protein sequence ID" value="TKR69147.1"/>
    <property type="molecule type" value="Genomic_DNA"/>
</dbReference>
<gene>
    <name evidence="1" type="ORF">L596_021338</name>
</gene>
<reference evidence="1 2" key="2">
    <citation type="journal article" date="2019" name="G3 (Bethesda)">
        <title>Hybrid Assembly of the Genome of the Entomopathogenic Nematode Steinernema carpocapsae Identifies the X-Chromosome.</title>
        <authorList>
            <person name="Serra L."/>
            <person name="Macchietto M."/>
            <person name="Macias-Munoz A."/>
            <person name="McGill C.J."/>
            <person name="Rodriguez I.M."/>
            <person name="Rodriguez B."/>
            <person name="Murad R."/>
            <person name="Mortazavi A."/>
        </authorList>
    </citation>
    <scope>NUCLEOTIDE SEQUENCE [LARGE SCALE GENOMIC DNA]</scope>
    <source>
        <strain evidence="1 2">ALL</strain>
    </source>
</reference>
<organism evidence="1 2">
    <name type="scientific">Steinernema carpocapsae</name>
    <name type="common">Entomopathogenic nematode</name>
    <dbReference type="NCBI Taxonomy" id="34508"/>
    <lineage>
        <taxon>Eukaryota</taxon>
        <taxon>Metazoa</taxon>
        <taxon>Ecdysozoa</taxon>
        <taxon>Nematoda</taxon>
        <taxon>Chromadorea</taxon>
        <taxon>Rhabditida</taxon>
        <taxon>Tylenchina</taxon>
        <taxon>Panagrolaimomorpha</taxon>
        <taxon>Strongyloidoidea</taxon>
        <taxon>Steinernematidae</taxon>
        <taxon>Steinernema</taxon>
    </lineage>
</organism>
<keyword evidence="2" id="KW-1185">Reference proteome</keyword>
<protein>
    <submittedName>
        <fullName evidence="1">Uncharacterized protein</fullName>
    </submittedName>
</protein>
<comment type="caution">
    <text evidence="1">The sequence shown here is derived from an EMBL/GenBank/DDBJ whole genome shotgun (WGS) entry which is preliminary data.</text>
</comment>